<protein>
    <submittedName>
        <fullName evidence="2">Lipopolysaccharide biosynthesis glycosyltransferase</fullName>
    </submittedName>
</protein>
<dbReference type="PATRIC" id="fig|1415168.3.peg.1786"/>
<dbReference type="GO" id="GO:0016740">
    <property type="term" value="F:transferase activity"/>
    <property type="evidence" value="ECO:0007669"/>
    <property type="project" value="UniProtKB-KW"/>
</dbReference>
<evidence type="ECO:0000313" key="2">
    <source>
        <dbReference type="EMBL" id="KEY62157.1"/>
    </source>
</evidence>
<dbReference type="NCBIfam" id="TIGR03728">
    <property type="entry name" value="glyco_access_1"/>
    <property type="match status" value="1"/>
</dbReference>
<accession>A0A084AA28</accession>
<dbReference type="InterPro" id="IPR014869">
    <property type="entry name" value="GT-D"/>
</dbReference>
<sequence>MNIVENNIPDIKIRSIIETADFIKKNKSSLVRFGDGEIDIINHSSIPYQPYSPELAKQLKNILETQSDEKFLVALPDVFQNLERYNNSAQNFWKGHFERYHNFYQELHKSDWYANTFISRPYIDLEDKSSAAESFEAVRSLWEAKDILIVEGTSSRSGVGNTLFQNGKSISRIICPSHNAYQKYNDILESIKTFGMEKLILLMLGPTAKVLGFQLSREGYQAIDIGHIDSEYEWYQMGASYKVKLQHKHTAEHNYDTDIIFLQDNDYENSIIGRIE</sequence>
<dbReference type="Pfam" id="PF08759">
    <property type="entry name" value="GT-D"/>
    <property type="match status" value="1"/>
</dbReference>
<feature type="domain" description="Glycosyltransferase GT-D fold" evidence="1">
    <location>
        <begin position="31"/>
        <end position="253"/>
    </location>
</feature>
<comment type="caution">
    <text evidence="2">The sequence shown here is derived from an EMBL/GenBank/DDBJ whole genome shotgun (WGS) entry which is preliminary data.</text>
</comment>
<evidence type="ECO:0000313" key="3">
    <source>
        <dbReference type="Proteomes" id="UP000028401"/>
    </source>
</evidence>
<dbReference type="AlphaFoldDB" id="A0A084AA28"/>
<dbReference type="Proteomes" id="UP000028401">
    <property type="component" value="Unassembled WGS sequence"/>
</dbReference>
<organism evidence="2 3">
    <name type="scientific">Lactococcus cremoris subsp. cremoris GE214</name>
    <dbReference type="NCBI Taxonomy" id="1415168"/>
    <lineage>
        <taxon>Bacteria</taxon>
        <taxon>Bacillati</taxon>
        <taxon>Bacillota</taxon>
        <taxon>Bacilli</taxon>
        <taxon>Lactobacillales</taxon>
        <taxon>Streptococcaceae</taxon>
        <taxon>Lactococcus</taxon>
        <taxon>Lactococcus cremoris subsp. cremoris</taxon>
    </lineage>
</organism>
<gene>
    <name evidence="2" type="ORF">U725_01718</name>
</gene>
<dbReference type="EMBL" id="AZSI01000063">
    <property type="protein sequence ID" value="KEY62157.1"/>
    <property type="molecule type" value="Genomic_DNA"/>
</dbReference>
<reference evidence="2 3" key="1">
    <citation type="submission" date="2014-06" db="EMBL/GenBank/DDBJ databases">
        <title>Draft genome sequence of the putrescine producing strain Lactococcus lactis subsp cremoris GE214.</title>
        <authorList>
            <person name="Ladero V."/>
            <person name="Linares D.M."/>
            <person name="del Rio B."/>
            <person name="Mayo B."/>
            <person name="Martin M.C."/>
            <person name="Fernandez M."/>
            <person name="Alvarez M.A."/>
        </authorList>
    </citation>
    <scope>NUCLEOTIDE SEQUENCE [LARGE SCALE GENOMIC DNA]</scope>
    <source>
        <strain evidence="2 3">GE214</strain>
    </source>
</reference>
<proteinExistence type="predicted"/>
<keyword evidence="2" id="KW-0808">Transferase</keyword>
<evidence type="ECO:0000259" key="1">
    <source>
        <dbReference type="Pfam" id="PF08759"/>
    </source>
</evidence>
<name>A0A084AA28_LACLC</name>